<evidence type="ECO:0000313" key="1">
    <source>
        <dbReference type="Proteomes" id="UP000036681"/>
    </source>
</evidence>
<reference evidence="2" key="1">
    <citation type="submission" date="2017-02" db="UniProtKB">
        <authorList>
            <consortium name="WormBaseParasite"/>
        </authorList>
    </citation>
    <scope>IDENTIFICATION</scope>
</reference>
<organism evidence="1 2">
    <name type="scientific">Ascaris lumbricoides</name>
    <name type="common">Giant roundworm</name>
    <dbReference type="NCBI Taxonomy" id="6252"/>
    <lineage>
        <taxon>Eukaryota</taxon>
        <taxon>Metazoa</taxon>
        <taxon>Ecdysozoa</taxon>
        <taxon>Nematoda</taxon>
        <taxon>Chromadorea</taxon>
        <taxon>Rhabditida</taxon>
        <taxon>Spirurina</taxon>
        <taxon>Ascaridomorpha</taxon>
        <taxon>Ascaridoidea</taxon>
        <taxon>Ascarididae</taxon>
        <taxon>Ascaris</taxon>
    </lineage>
</organism>
<dbReference type="AlphaFoldDB" id="A0A0M3HS48"/>
<name>A0A0M3HS48_ASCLU</name>
<accession>A0A0M3HS48</accession>
<evidence type="ECO:0000313" key="2">
    <source>
        <dbReference type="WBParaSite" id="ALUE_0000524301-mRNA-1"/>
    </source>
</evidence>
<proteinExistence type="predicted"/>
<protein>
    <submittedName>
        <fullName evidence="2">Cupin domain-containing protein</fullName>
    </submittedName>
</protein>
<keyword evidence="1" id="KW-1185">Reference proteome</keyword>
<dbReference type="Proteomes" id="UP000036681">
    <property type="component" value="Unplaced"/>
</dbReference>
<dbReference type="WBParaSite" id="ALUE_0000524301-mRNA-1">
    <property type="protein sequence ID" value="ALUE_0000524301-mRNA-1"/>
    <property type="gene ID" value="ALUE_0000524301"/>
</dbReference>
<sequence>MGCEVDCEVENSELEMKREAVNTSRRGFKHEVVNTGLRGGKTLILWLWVRVPKGRLHSFDAIIEAQENAKSASRAGYKQVLRHIFG</sequence>